<dbReference type="Gene3D" id="2.170.140.10">
    <property type="entry name" value="Chitin binding domain"/>
    <property type="match status" value="1"/>
</dbReference>
<dbReference type="OrthoDB" id="6364363at2759"/>
<organism evidence="3 4">
    <name type="scientific">Dinothrombium tinctorium</name>
    <dbReference type="NCBI Taxonomy" id="1965070"/>
    <lineage>
        <taxon>Eukaryota</taxon>
        <taxon>Metazoa</taxon>
        <taxon>Ecdysozoa</taxon>
        <taxon>Arthropoda</taxon>
        <taxon>Chelicerata</taxon>
        <taxon>Arachnida</taxon>
        <taxon>Acari</taxon>
        <taxon>Acariformes</taxon>
        <taxon>Trombidiformes</taxon>
        <taxon>Prostigmata</taxon>
        <taxon>Anystina</taxon>
        <taxon>Parasitengona</taxon>
        <taxon>Trombidioidea</taxon>
        <taxon>Trombidiidae</taxon>
        <taxon>Dinothrombium</taxon>
    </lineage>
</organism>
<feature type="compositionally biased region" description="Gly residues" evidence="1">
    <location>
        <begin position="146"/>
        <end position="192"/>
    </location>
</feature>
<dbReference type="SUPFAM" id="SSF57625">
    <property type="entry name" value="Invertebrate chitin-binding proteins"/>
    <property type="match status" value="1"/>
</dbReference>
<feature type="region of interest" description="Disordered" evidence="1">
    <location>
        <begin position="1"/>
        <end position="77"/>
    </location>
</feature>
<reference evidence="3 4" key="1">
    <citation type="journal article" date="2018" name="Gigascience">
        <title>Genomes of trombidid mites reveal novel predicted allergens and laterally-transferred genes associated with secondary metabolism.</title>
        <authorList>
            <person name="Dong X."/>
            <person name="Chaisiri K."/>
            <person name="Xia D."/>
            <person name="Armstrong S.D."/>
            <person name="Fang Y."/>
            <person name="Donnelly M.J."/>
            <person name="Kadowaki T."/>
            <person name="McGarry J.W."/>
            <person name="Darby A.C."/>
            <person name="Makepeace B.L."/>
        </authorList>
    </citation>
    <scope>NUCLEOTIDE SEQUENCE [LARGE SCALE GENOMIC DNA]</scope>
    <source>
        <strain evidence="3">UoL-WK</strain>
    </source>
</reference>
<dbReference type="InterPro" id="IPR002557">
    <property type="entry name" value="Chitin-bd_dom"/>
</dbReference>
<dbReference type="EMBL" id="NCKU01000176">
    <property type="protein sequence ID" value="RWS16746.1"/>
    <property type="molecule type" value="Genomic_DNA"/>
</dbReference>
<dbReference type="Pfam" id="PF01607">
    <property type="entry name" value="CBM_14"/>
    <property type="match status" value="1"/>
</dbReference>
<keyword evidence="3" id="KW-0176">Collagen</keyword>
<feature type="compositionally biased region" description="Acidic residues" evidence="1">
    <location>
        <begin position="1"/>
        <end position="10"/>
    </location>
</feature>
<dbReference type="GO" id="GO:0008061">
    <property type="term" value="F:chitin binding"/>
    <property type="evidence" value="ECO:0007669"/>
    <property type="project" value="InterPro"/>
</dbReference>
<proteinExistence type="predicted"/>
<feature type="domain" description="Chitin-binding type-2" evidence="2">
    <location>
        <begin position="238"/>
        <end position="297"/>
    </location>
</feature>
<feature type="compositionally biased region" description="Gly residues" evidence="1">
    <location>
        <begin position="324"/>
        <end position="387"/>
    </location>
</feature>
<sequence>MQEPEPEEPEPTISPPSGVKNGNGAAGNGIKNGANGGAGNSGAVNGQKGGNGNGRVNGGNGGGNGGNGVKNGKGSPIIYLPHILNSIIEGVPDIQTDLSPEEVPTPDEAPDQPDDGGPGAEEQGPDDMQNMIPPTKGNGQRPTNGYGNGQRPGNGNGQRPGNGNGQRPGNGNGQRPGNGNGQRPGYGNGGGDHGGDGGHGDDGSYHHGDGDPIQWLRDAIRGEPGEDYPIFAEVPSTSFKCSDQELPGYYADVEARCQVFHICQADGRADAFLCPNGTIFSQMHFVCVWWYDFDCSTAESLYGLNANLFKQGVGIDGSPIETSGGAGGPVGPGAGKPIGAGNGGGYGPSGNGIDGGDGGDEGAGGDGGVAGPGPADGGDGGEGGAVDGGEDGAGDAIGGGVGGADEQTTGGPTPEEPAPGDGTKTPDQQDVQIADVTHQPVDVQEVDQVAVLDSRRVRLAVLGTRHGHLVRLAVPFREDQAA</sequence>
<evidence type="ECO:0000259" key="2">
    <source>
        <dbReference type="PROSITE" id="PS50940"/>
    </source>
</evidence>
<keyword evidence="4" id="KW-1185">Reference proteome</keyword>
<dbReference type="InterPro" id="IPR052976">
    <property type="entry name" value="Scoloptoxin-like"/>
</dbReference>
<feature type="compositionally biased region" description="Acidic residues" evidence="1">
    <location>
        <begin position="104"/>
        <end position="114"/>
    </location>
</feature>
<evidence type="ECO:0000256" key="1">
    <source>
        <dbReference type="SAM" id="MobiDB-lite"/>
    </source>
</evidence>
<feature type="compositionally biased region" description="Low complexity" evidence="1">
    <location>
        <begin position="17"/>
        <end position="33"/>
    </location>
</feature>
<gene>
    <name evidence="3" type="ORF">B4U79_02264</name>
</gene>
<evidence type="ECO:0000313" key="4">
    <source>
        <dbReference type="Proteomes" id="UP000285301"/>
    </source>
</evidence>
<dbReference type="GO" id="GO:0005581">
    <property type="term" value="C:collagen trimer"/>
    <property type="evidence" value="ECO:0007669"/>
    <property type="project" value="UniProtKB-KW"/>
</dbReference>
<name>A0A3S3SNP2_9ACAR</name>
<dbReference type="GO" id="GO:0005576">
    <property type="term" value="C:extracellular region"/>
    <property type="evidence" value="ECO:0007669"/>
    <property type="project" value="InterPro"/>
</dbReference>
<feature type="region of interest" description="Disordered" evidence="1">
    <location>
        <begin position="91"/>
        <end position="213"/>
    </location>
</feature>
<comment type="caution">
    <text evidence="3">The sequence shown here is derived from an EMBL/GenBank/DDBJ whole genome shotgun (WGS) entry which is preliminary data.</text>
</comment>
<dbReference type="STRING" id="1965070.A0A3S3SNP2"/>
<dbReference type="PANTHER" id="PTHR22933:SF42">
    <property type="entry name" value="FI18455P1-RELATED"/>
    <property type="match status" value="1"/>
</dbReference>
<feature type="compositionally biased region" description="Gly residues" evidence="1">
    <location>
        <begin position="47"/>
        <end position="71"/>
    </location>
</feature>
<feature type="compositionally biased region" description="Basic and acidic residues" evidence="1">
    <location>
        <begin position="193"/>
        <end position="210"/>
    </location>
</feature>
<feature type="compositionally biased region" description="Low complexity" evidence="1">
    <location>
        <begin position="404"/>
        <end position="423"/>
    </location>
</feature>
<dbReference type="AlphaFoldDB" id="A0A3S3SNP2"/>
<dbReference type="Proteomes" id="UP000285301">
    <property type="component" value="Unassembled WGS sequence"/>
</dbReference>
<dbReference type="PROSITE" id="PS50940">
    <property type="entry name" value="CHIT_BIND_II"/>
    <property type="match status" value="1"/>
</dbReference>
<evidence type="ECO:0000313" key="3">
    <source>
        <dbReference type="EMBL" id="RWS16746.1"/>
    </source>
</evidence>
<protein>
    <submittedName>
        <fullName evidence="3">Collagen alpha-1(I) chain-like isoform X1</fullName>
    </submittedName>
</protein>
<dbReference type="PANTHER" id="PTHR22933">
    <property type="entry name" value="FI18007P1-RELATED"/>
    <property type="match status" value="1"/>
</dbReference>
<dbReference type="InterPro" id="IPR036508">
    <property type="entry name" value="Chitin-bd_dom_sf"/>
</dbReference>
<accession>A0A3S3SNP2</accession>
<feature type="region of interest" description="Disordered" evidence="1">
    <location>
        <begin position="320"/>
        <end position="428"/>
    </location>
</feature>